<evidence type="ECO:0000259" key="13">
    <source>
        <dbReference type="Pfam" id="PF13632"/>
    </source>
</evidence>
<dbReference type="SUPFAM" id="SSF53448">
    <property type="entry name" value="Nucleotide-diphospho-sugar transferases"/>
    <property type="match status" value="1"/>
</dbReference>
<evidence type="ECO:0000313" key="14">
    <source>
        <dbReference type="EMBL" id="KGM88592.1"/>
    </source>
</evidence>
<keyword evidence="6" id="KW-0997">Cell inner membrane</keyword>
<gene>
    <name evidence="14" type="ORF">rosmuc_01426</name>
</gene>
<comment type="pathway">
    <text evidence="2">Glycan metabolism; osmoregulated periplasmic glucan (OPG) biosynthesis.</text>
</comment>
<proteinExistence type="inferred from homology"/>
<dbReference type="HOGENOM" id="CLU_015730_1_2_5"/>
<feature type="transmembrane region" description="Helical" evidence="12">
    <location>
        <begin position="387"/>
        <end position="411"/>
    </location>
</feature>
<dbReference type="NCBIfam" id="NF003962">
    <property type="entry name" value="PRK05454.2-5"/>
    <property type="match status" value="1"/>
</dbReference>
<feature type="transmembrane region" description="Helical" evidence="12">
    <location>
        <begin position="33"/>
        <end position="58"/>
    </location>
</feature>
<reference evidence="14 15" key="1">
    <citation type="submission" date="2013-01" db="EMBL/GenBank/DDBJ databases">
        <authorList>
            <person name="Fiebig A."/>
            <person name="Goeker M."/>
            <person name="Klenk H.-P.P."/>
        </authorList>
    </citation>
    <scope>NUCLEOTIDE SEQUENCE [LARGE SCALE GENOMIC DNA]</scope>
    <source>
        <strain evidence="14 15">DSM 17069</strain>
    </source>
</reference>
<dbReference type="Pfam" id="PF13632">
    <property type="entry name" value="Glyco_trans_2_3"/>
    <property type="match status" value="1"/>
</dbReference>
<evidence type="ECO:0000256" key="6">
    <source>
        <dbReference type="ARBA" id="ARBA00022519"/>
    </source>
</evidence>
<dbReference type="PATRIC" id="fig|1288298.3.peg.1437"/>
<dbReference type="STRING" id="215743.ROSMUCSMR3_00333"/>
<feature type="transmembrane region" description="Helical" evidence="12">
    <location>
        <begin position="64"/>
        <end position="89"/>
    </location>
</feature>
<keyword evidence="5" id="KW-1003">Cell membrane</keyword>
<accession>A0A0A0HL53</accession>
<feature type="transmembrane region" description="Helical" evidence="12">
    <location>
        <begin position="417"/>
        <end position="435"/>
    </location>
</feature>
<keyword evidence="7 14" id="KW-0328">Glycosyltransferase</keyword>
<evidence type="ECO:0000256" key="2">
    <source>
        <dbReference type="ARBA" id="ARBA00005001"/>
    </source>
</evidence>
<comment type="subcellular location">
    <subcellularLocation>
        <location evidence="1">Cell inner membrane</location>
        <topology evidence="1">Multi-pass membrane protein</topology>
    </subcellularLocation>
</comment>
<evidence type="ECO:0000313" key="15">
    <source>
        <dbReference type="Proteomes" id="UP000030021"/>
    </source>
</evidence>
<dbReference type="AlphaFoldDB" id="A0A0A0HL53"/>
<dbReference type="NCBIfam" id="NF003958">
    <property type="entry name" value="PRK05454.2-1"/>
    <property type="match status" value="1"/>
</dbReference>
<evidence type="ECO:0000256" key="7">
    <source>
        <dbReference type="ARBA" id="ARBA00022676"/>
    </source>
</evidence>
<dbReference type="GO" id="GO:0016758">
    <property type="term" value="F:hexosyltransferase activity"/>
    <property type="evidence" value="ECO:0007669"/>
    <property type="project" value="TreeGrafter"/>
</dbReference>
<evidence type="ECO:0000256" key="12">
    <source>
        <dbReference type="SAM" id="Phobius"/>
    </source>
</evidence>
<evidence type="ECO:0000256" key="4">
    <source>
        <dbReference type="ARBA" id="ARBA00020585"/>
    </source>
</evidence>
<dbReference type="RefSeq" id="WP_245875142.1">
    <property type="nucleotide sequence ID" value="NZ_KN293978.2"/>
</dbReference>
<dbReference type="PANTHER" id="PTHR43867">
    <property type="entry name" value="CELLULOSE SYNTHASE CATALYTIC SUBUNIT A [UDP-FORMING]"/>
    <property type="match status" value="1"/>
</dbReference>
<comment type="similarity">
    <text evidence="3">Belongs to the glycosyltransferase 2 family. OpgH subfamily.</text>
</comment>
<feature type="transmembrane region" description="Helical" evidence="12">
    <location>
        <begin position="541"/>
        <end position="563"/>
    </location>
</feature>
<keyword evidence="8 14" id="KW-0808">Transferase</keyword>
<dbReference type="InterPro" id="IPR029044">
    <property type="entry name" value="Nucleotide-diphossugar_trans"/>
</dbReference>
<evidence type="ECO:0000256" key="9">
    <source>
        <dbReference type="ARBA" id="ARBA00022692"/>
    </source>
</evidence>
<dbReference type="PANTHER" id="PTHR43867:SF5">
    <property type="entry name" value="GLUCANS BIOSYNTHESIS GLUCOSYLTRANSFERASE H"/>
    <property type="match status" value="1"/>
</dbReference>
<evidence type="ECO:0000256" key="3">
    <source>
        <dbReference type="ARBA" id="ARBA00009337"/>
    </source>
</evidence>
<feature type="domain" description="Glycosyltransferase 2-like" evidence="13">
    <location>
        <begin position="216"/>
        <end position="410"/>
    </location>
</feature>
<protein>
    <recommendedName>
        <fullName evidence="4">Glucans biosynthesis glucosyltransferase H</fullName>
    </recommendedName>
</protein>
<evidence type="ECO:0000256" key="11">
    <source>
        <dbReference type="ARBA" id="ARBA00023136"/>
    </source>
</evidence>
<evidence type="ECO:0000256" key="1">
    <source>
        <dbReference type="ARBA" id="ARBA00004429"/>
    </source>
</evidence>
<organism evidence="14 15">
    <name type="scientific">Roseovarius mucosus DSM 17069</name>
    <dbReference type="NCBI Taxonomy" id="1288298"/>
    <lineage>
        <taxon>Bacteria</taxon>
        <taxon>Pseudomonadati</taxon>
        <taxon>Pseudomonadota</taxon>
        <taxon>Alphaproteobacteria</taxon>
        <taxon>Rhodobacterales</taxon>
        <taxon>Roseobacteraceae</taxon>
        <taxon>Roseovarius</taxon>
    </lineage>
</organism>
<dbReference type="GO" id="GO:0005886">
    <property type="term" value="C:plasma membrane"/>
    <property type="evidence" value="ECO:0007669"/>
    <property type="project" value="UniProtKB-SubCell"/>
</dbReference>
<keyword evidence="11 12" id="KW-0472">Membrane</keyword>
<dbReference type="EMBL" id="AONH01000007">
    <property type="protein sequence ID" value="KGM88592.1"/>
    <property type="molecule type" value="Genomic_DNA"/>
</dbReference>
<dbReference type="eggNOG" id="COG2943">
    <property type="taxonomic scope" value="Bacteria"/>
</dbReference>
<comment type="caution">
    <text evidence="14">The sequence shown here is derived from an EMBL/GenBank/DDBJ whole genome shotgun (WGS) entry which is preliminary data.</text>
</comment>
<dbReference type="InterPro" id="IPR050321">
    <property type="entry name" value="Glycosyltr_2/OpgH_subfam"/>
</dbReference>
<dbReference type="Proteomes" id="UP000030021">
    <property type="component" value="Unassembled WGS sequence"/>
</dbReference>
<sequence length="596" mass="65462">MTDLTPNRPNAPAVTPIAPHLRRAPTLANRRRVVLALNVVTVATLFTAMLALFLPLGITWAEGAMLTAFLLTLPWLSIGLWNSILGLALDLRHGAHAAAHVTPALTRIRGDEPITARVAVVMPLRNEDPDASIARLRRLEEEIALTPYAGRFSYHVLSDTDDARVALKEEARIAQWRSARPMAAIHYRRRTDNTGYKAGNIAEFLHGPQGESDLFLPLDADSEMGAETVFRMIRVMQASPEIGMLQSLVTGLPARSFFTRAFQFGMRHGMRSYTLGSAWWQGDCGPNWGHNIVIRTAPFREHCMLPVLAGRGPLSGAILSHDQVEAVLMRRAGYEVRVLAEESESFEENPPSLVDFIRRELRWMNGNLQYFKLLSMPGLKPVSRLQLVLAILMYISSPAWIAFILIGAALAGTVDQINAIPAAAGLTLFAVLMTLSLSPKLMGLAQVLASSARSAAYGGRARVLAGGLVEIVFSMLTSPVVAVALTQFAIGLIFGQRIGWSAQQRSRERLEWHEAARVLWPQTLLGAGLCLWFWVQAPWALIFGAPVLLALTLSIPVAVLTTLPRLSRWSQSTGLFDIPEDRRPALQDQTIHANTA</sequence>
<evidence type="ECO:0000256" key="10">
    <source>
        <dbReference type="ARBA" id="ARBA00022989"/>
    </source>
</evidence>
<feature type="transmembrane region" description="Helical" evidence="12">
    <location>
        <begin position="471"/>
        <end position="494"/>
    </location>
</feature>
<dbReference type="Gene3D" id="3.90.550.10">
    <property type="entry name" value="Spore Coat Polysaccharide Biosynthesis Protein SpsA, Chain A"/>
    <property type="match status" value="1"/>
</dbReference>
<evidence type="ECO:0000256" key="8">
    <source>
        <dbReference type="ARBA" id="ARBA00022679"/>
    </source>
</evidence>
<keyword evidence="10 12" id="KW-1133">Transmembrane helix</keyword>
<name>A0A0A0HL53_9RHOB</name>
<dbReference type="InterPro" id="IPR001173">
    <property type="entry name" value="Glyco_trans_2-like"/>
</dbReference>
<keyword evidence="9 12" id="KW-0812">Transmembrane</keyword>
<evidence type="ECO:0000256" key="5">
    <source>
        <dbReference type="ARBA" id="ARBA00022475"/>
    </source>
</evidence>